<feature type="region of interest" description="Disordered" evidence="1">
    <location>
        <begin position="61"/>
        <end position="89"/>
    </location>
</feature>
<keyword evidence="3" id="KW-1185">Reference proteome</keyword>
<feature type="compositionally biased region" description="Basic and acidic residues" evidence="1">
    <location>
        <begin position="505"/>
        <end position="516"/>
    </location>
</feature>
<accession>A0ABD3IEV8</accession>
<feature type="compositionally biased region" description="Basic and acidic residues" evidence="1">
    <location>
        <begin position="389"/>
        <end position="404"/>
    </location>
</feature>
<dbReference type="Proteomes" id="UP001633002">
    <property type="component" value="Unassembled WGS sequence"/>
</dbReference>
<feature type="compositionally biased region" description="Polar residues" evidence="1">
    <location>
        <begin position="517"/>
        <end position="529"/>
    </location>
</feature>
<name>A0ABD3IEV8_9MARC</name>
<feature type="compositionally biased region" description="Basic and acidic residues" evidence="1">
    <location>
        <begin position="163"/>
        <end position="173"/>
    </location>
</feature>
<feature type="compositionally biased region" description="Basic and acidic residues" evidence="1">
    <location>
        <begin position="312"/>
        <end position="340"/>
    </location>
</feature>
<feature type="region of interest" description="Disordered" evidence="1">
    <location>
        <begin position="503"/>
        <end position="686"/>
    </location>
</feature>
<feature type="compositionally biased region" description="Polar residues" evidence="1">
    <location>
        <begin position="104"/>
        <end position="128"/>
    </location>
</feature>
<protein>
    <submittedName>
        <fullName evidence="2">Uncharacterized protein</fullName>
    </submittedName>
</protein>
<feature type="compositionally biased region" description="Polar residues" evidence="1">
    <location>
        <begin position="610"/>
        <end position="624"/>
    </location>
</feature>
<comment type="caution">
    <text evidence="2">The sequence shown here is derived from an EMBL/GenBank/DDBJ whole genome shotgun (WGS) entry which is preliminary data.</text>
</comment>
<evidence type="ECO:0000256" key="1">
    <source>
        <dbReference type="SAM" id="MobiDB-lite"/>
    </source>
</evidence>
<feature type="compositionally biased region" description="Low complexity" evidence="1">
    <location>
        <begin position="846"/>
        <end position="858"/>
    </location>
</feature>
<dbReference type="AlphaFoldDB" id="A0ABD3IEV8"/>
<sequence length="997" mass="107045">MPGKGFLDASMDGEVLKSLIIQSRTSLAVGGMVGGFAGSGDHIGSFSSGSQNGRVGLEASGYASNSSKSHNGGVWKEVESAPGLGDTDSRDLEIVKGITYTESSKNEISGNSSDVVQRSRDSNLSVSQKAEVIEDEMPNDGYMQETESESGTKSFEDNGFGNESKEPKEEKRRPFPSITPARTDADSAKPWKLQDKVVFEDRAGNYLEDTPPQADRNGEDNHRSSDAGVSFDGRSADKLVSSACRHEEHRHSRGSGAGIPNPALVERLYNPPHVCNHVRCAANNPDYALKHETPAKKFLVAKKHPYGGARRRSCDHEGGSTERARTCCCGHDRESTEKPRRASSGCEGGTSGKTRISSGYGGGSAQKSRTTSDGEKRHVLSIVNNTEASGDKPRRISADGERSKGINTPASKSKKSSVDSDRSNALSTSSASRQKRGKSTLLGLTPPGQWNSSVALDKKPGDRKTWSSVIIEKKHGNQTGWNSSVAVERKQADCYYGPWNGSVAIEKKKGEKKDKTLTSSPIAAKQSSEGGLLHTSRRTSSENMEDRRRKPRRSSIASDLSEASAEVRSSDKVAVGAEESSGSARVSASIEEGRSPPRTITPRTGYEASPSPSVGSNHSETSYPKHTGFWKQRQSSPDSSCATGGDSPSCESLSSVNRSSDSRADCKARYEQSTASSKLPRFPSSYTPRYLSASVNGKLPALKPSWNSSISRVPLISERRAPVASAPSKATLAKNFIAKLKESTRAAEASASWNSSFTVAPSLFIHSTKGSAASKITRKTEAKQSNTARKGTKEVEEQVNKTLKGEKVTPPPEDSVSIPLTDNSVKVPEEMTVPIPESSAEKHIDPGSVVSVPSTPSPALTRSGNISDGATSTPYPTKLSETPSTTETEESKVQAALKFGKKGRTVRIEEQRTSETVSLKKNEMLERRLSEEYMTDHTLSTIKRDIQGGRVKSLVHAFESLKAGPDLEHHHSADETVRSEYERELAALAPPASPTPA</sequence>
<organism evidence="2 3">
    <name type="scientific">Riccia sorocarpa</name>
    <dbReference type="NCBI Taxonomy" id="122646"/>
    <lineage>
        <taxon>Eukaryota</taxon>
        <taxon>Viridiplantae</taxon>
        <taxon>Streptophyta</taxon>
        <taxon>Embryophyta</taxon>
        <taxon>Marchantiophyta</taxon>
        <taxon>Marchantiopsida</taxon>
        <taxon>Marchantiidae</taxon>
        <taxon>Marchantiales</taxon>
        <taxon>Ricciaceae</taxon>
        <taxon>Riccia</taxon>
    </lineage>
</organism>
<evidence type="ECO:0000313" key="2">
    <source>
        <dbReference type="EMBL" id="KAL3701851.1"/>
    </source>
</evidence>
<proteinExistence type="predicted"/>
<reference evidence="2 3" key="1">
    <citation type="submission" date="2024-09" db="EMBL/GenBank/DDBJ databases">
        <title>Chromosome-scale assembly of Riccia sorocarpa.</title>
        <authorList>
            <person name="Paukszto L."/>
        </authorList>
    </citation>
    <scope>NUCLEOTIDE SEQUENCE [LARGE SCALE GENOMIC DNA]</scope>
    <source>
        <strain evidence="2">LP-2024</strain>
        <tissue evidence="2">Aerial parts of the thallus</tissue>
    </source>
</reference>
<gene>
    <name evidence="2" type="ORF">R1sor_019873</name>
</gene>
<feature type="compositionally biased region" description="Polar residues" evidence="1">
    <location>
        <begin position="632"/>
        <end position="642"/>
    </location>
</feature>
<feature type="compositionally biased region" description="Basic and acidic residues" evidence="1">
    <location>
        <begin position="216"/>
        <end position="225"/>
    </location>
</feature>
<feature type="compositionally biased region" description="Basic and acidic residues" evidence="1">
    <location>
        <begin position="791"/>
        <end position="807"/>
    </location>
</feature>
<feature type="compositionally biased region" description="Polar residues" evidence="1">
    <location>
        <begin position="860"/>
        <end position="875"/>
    </location>
</feature>
<feature type="compositionally biased region" description="Basic and acidic residues" evidence="1">
    <location>
        <begin position="660"/>
        <end position="670"/>
    </location>
</feature>
<feature type="compositionally biased region" description="Basic and acidic residues" evidence="1">
    <location>
        <begin position="183"/>
        <end position="203"/>
    </location>
</feature>
<feature type="region of interest" description="Disordered" evidence="1">
    <location>
        <begin position="304"/>
        <end position="464"/>
    </location>
</feature>
<feature type="region of interest" description="Disordered" evidence="1">
    <location>
        <begin position="775"/>
        <end position="891"/>
    </location>
</feature>
<dbReference type="EMBL" id="JBJQOH010000001">
    <property type="protein sequence ID" value="KAL3701851.1"/>
    <property type="molecule type" value="Genomic_DNA"/>
</dbReference>
<feature type="region of interest" description="Disordered" evidence="1">
    <location>
        <begin position="104"/>
        <end position="259"/>
    </location>
</feature>
<evidence type="ECO:0000313" key="3">
    <source>
        <dbReference type="Proteomes" id="UP001633002"/>
    </source>
</evidence>